<keyword evidence="2" id="KW-0408">Iron</keyword>
<proteinExistence type="predicted"/>
<dbReference type="KEGG" id="ptn:PTRA_a2655"/>
<sequence length="196" mass="21925">MSRYELSDDVVEGIVKCNSYAGQILYSTSVSTLSRSREIEPYADKPELRLKSIKKLRDNGVSTNVMVKPFLSGITDLEINSFIKVFNKFGVEHCVVGDLFVDEIIKAQLFKLPDASLEIEISGDKQVLDCTSGESYEINISRKMLEFSSLLEKSGIKAFKKSSCVNSYILNIPNPADYINEDPHGYCIKCGVCEKK</sequence>
<dbReference type="PANTHER" id="PTHR43432">
    <property type="entry name" value="SLR0285 PROTEIN"/>
    <property type="match status" value="1"/>
</dbReference>
<dbReference type="PATRIC" id="fig|1315283.4.peg.2315"/>
<evidence type="ECO:0000313" key="4">
    <source>
        <dbReference type="EMBL" id="ALS33725.1"/>
    </source>
</evidence>
<reference evidence="4 5" key="1">
    <citation type="submission" date="2015-03" db="EMBL/GenBank/DDBJ databases">
        <authorList>
            <person name="Murphy D."/>
        </authorList>
    </citation>
    <scope>NUCLEOTIDE SEQUENCE [LARGE SCALE GENOMIC DNA]</scope>
    <source>
        <strain evidence="4 5">KMM 520</strain>
    </source>
</reference>
<name>A0A0U2V7I4_9GAMM</name>
<protein>
    <submittedName>
        <fullName evidence="4">Uncharacterized protein</fullName>
    </submittedName>
</protein>
<accession>A0A0U2V7I4</accession>
<keyword evidence="1" id="KW-0479">Metal-binding</keyword>
<dbReference type="InterPro" id="IPR040086">
    <property type="entry name" value="MJ0683-like"/>
</dbReference>
<dbReference type="Gene3D" id="3.80.30.30">
    <property type="match status" value="1"/>
</dbReference>
<gene>
    <name evidence="4" type="ORF">PTRA_a2655</name>
</gene>
<organism evidence="4">
    <name type="scientific">Pseudoalteromonas translucida KMM 520</name>
    <dbReference type="NCBI Taxonomy" id="1315283"/>
    <lineage>
        <taxon>Bacteria</taxon>
        <taxon>Pseudomonadati</taxon>
        <taxon>Pseudomonadota</taxon>
        <taxon>Gammaproteobacteria</taxon>
        <taxon>Alteromonadales</taxon>
        <taxon>Pseudoalteromonadaceae</taxon>
        <taxon>Pseudoalteromonas</taxon>
    </lineage>
</organism>
<dbReference type="AlphaFoldDB" id="A0A0U2V7I4"/>
<evidence type="ECO:0000256" key="3">
    <source>
        <dbReference type="ARBA" id="ARBA00023014"/>
    </source>
</evidence>
<dbReference type="GO" id="GO:0046872">
    <property type="term" value="F:metal ion binding"/>
    <property type="evidence" value="ECO:0007669"/>
    <property type="project" value="UniProtKB-KW"/>
</dbReference>
<dbReference type="GO" id="GO:0051536">
    <property type="term" value="F:iron-sulfur cluster binding"/>
    <property type="evidence" value="ECO:0007669"/>
    <property type="project" value="UniProtKB-KW"/>
</dbReference>
<evidence type="ECO:0000313" key="5">
    <source>
        <dbReference type="Proteomes" id="UP000065261"/>
    </source>
</evidence>
<dbReference type="EMBL" id="CP011034">
    <property type="protein sequence ID" value="ALS33725.1"/>
    <property type="molecule type" value="Genomic_DNA"/>
</dbReference>
<evidence type="ECO:0000256" key="2">
    <source>
        <dbReference type="ARBA" id="ARBA00023004"/>
    </source>
</evidence>
<evidence type="ECO:0000256" key="1">
    <source>
        <dbReference type="ARBA" id="ARBA00022723"/>
    </source>
</evidence>
<dbReference type="Proteomes" id="UP000065261">
    <property type="component" value="Chromosome I"/>
</dbReference>
<dbReference type="PANTHER" id="PTHR43432:SF4">
    <property type="entry name" value="RADICAL SAM CORE DOMAIN-CONTAINING PROTEIN"/>
    <property type="match status" value="1"/>
</dbReference>
<keyword evidence="3" id="KW-0411">Iron-sulfur</keyword>